<dbReference type="SUPFAM" id="SSF103637">
    <property type="entry name" value="CCHHC domain"/>
    <property type="match status" value="1"/>
</dbReference>
<keyword evidence="4 19" id="KW-0808">Transferase</keyword>
<protein>
    <recommendedName>
        <fullName evidence="3 15">Histone acetyltransferase</fullName>
        <ecNumber evidence="3 15">2.3.1.48</ecNumber>
    </recommendedName>
</protein>
<dbReference type="InterPro" id="IPR036060">
    <property type="entry name" value="Znf_C2H2C_sf"/>
</dbReference>
<dbReference type="GO" id="GO:0005705">
    <property type="term" value="C:polytene chromosome interband"/>
    <property type="evidence" value="ECO:0007669"/>
    <property type="project" value="UniProtKB-ARBA"/>
</dbReference>
<evidence type="ECO:0000256" key="15">
    <source>
        <dbReference type="RuleBase" id="RU361211"/>
    </source>
</evidence>
<evidence type="ECO:0000256" key="8">
    <source>
        <dbReference type="ARBA" id="ARBA00022853"/>
    </source>
</evidence>
<evidence type="ECO:0000256" key="12">
    <source>
        <dbReference type="ARBA" id="ARBA00023242"/>
    </source>
</evidence>
<evidence type="ECO:0000256" key="11">
    <source>
        <dbReference type="ARBA" id="ARBA00023163"/>
    </source>
</evidence>
<dbReference type="InterPro" id="IPR011011">
    <property type="entry name" value="Znf_FYVE_PHD"/>
</dbReference>
<evidence type="ECO:0000259" key="18">
    <source>
        <dbReference type="PROSITE" id="PS51726"/>
    </source>
</evidence>
<organism evidence="19">
    <name type="scientific">Ixodes ricinus</name>
    <name type="common">Common tick</name>
    <name type="synonym">Acarus ricinus</name>
    <dbReference type="NCBI Taxonomy" id="34613"/>
    <lineage>
        <taxon>Eukaryota</taxon>
        <taxon>Metazoa</taxon>
        <taxon>Ecdysozoa</taxon>
        <taxon>Arthropoda</taxon>
        <taxon>Chelicerata</taxon>
        <taxon>Arachnida</taxon>
        <taxon>Acari</taxon>
        <taxon>Parasitiformes</taxon>
        <taxon>Ixodida</taxon>
        <taxon>Ixodoidea</taxon>
        <taxon>Ixodidae</taxon>
        <taxon>Ixodinae</taxon>
        <taxon>Ixodes</taxon>
    </lineage>
</organism>
<dbReference type="InterPro" id="IPR001965">
    <property type="entry name" value="Znf_PHD"/>
</dbReference>
<dbReference type="InterPro" id="IPR016181">
    <property type="entry name" value="Acyl_CoA_acyltransferase"/>
</dbReference>
<dbReference type="AlphaFoldDB" id="A0A6B0VH20"/>
<dbReference type="FunFam" id="3.30.60.60:FF:000001">
    <property type="entry name" value="Histone acetyltransferase"/>
    <property type="match status" value="1"/>
</dbReference>
<feature type="compositionally biased region" description="Basic residues" evidence="16">
    <location>
        <begin position="210"/>
        <end position="223"/>
    </location>
</feature>
<comment type="similarity">
    <text evidence="2 15">Belongs to the MYST (SAS/MOZ) family.</text>
</comment>
<dbReference type="PROSITE" id="PS51802">
    <property type="entry name" value="ZF_CCHHC"/>
    <property type="match status" value="1"/>
</dbReference>
<dbReference type="Gene3D" id="3.30.60.60">
    <property type="entry name" value="N-acetyl transferase-like"/>
    <property type="match status" value="1"/>
</dbReference>
<evidence type="ECO:0000256" key="5">
    <source>
        <dbReference type="ARBA" id="ARBA00022723"/>
    </source>
</evidence>
<keyword evidence="6 14" id="KW-0863">Zinc-finger</keyword>
<dbReference type="Gene3D" id="1.10.10.10">
    <property type="entry name" value="Winged helix-like DNA-binding domain superfamily/Winged helix DNA-binding domain"/>
    <property type="match status" value="1"/>
</dbReference>
<dbReference type="InterPro" id="IPR036388">
    <property type="entry name" value="WH-like_DNA-bd_sf"/>
</dbReference>
<reference evidence="19" key="1">
    <citation type="submission" date="2019-12" db="EMBL/GenBank/DDBJ databases">
        <title>An insight into the sialome of adult female Ixodes ricinus ticks feeding for 6 days.</title>
        <authorList>
            <person name="Perner J."/>
            <person name="Ribeiro J.M.C."/>
        </authorList>
    </citation>
    <scope>NUCLEOTIDE SEQUENCE</scope>
    <source>
        <strain evidence="19">Semi-engorged</strain>
        <tissue evidence="19">Salivary glands</tissue>
    </source>
</reference>
<feature type="region of interest" description="Disordered" evidence="16">
    <location>
        <begin position="183"/>
        <end position="322"/>
    </location>
</feature>
<dbReference type="GO" id="GO:0003682">
    <property type="term" value="F:chromatin binding"/>
    <property type="evidence" value="ECO:0007669"/>
    <property type="project" value="TreeGrafter"/>
</dbReference>
<evidence type="ECO:0000256" key="1">
    <source>
        <dbReference type="ARBA" id="ARBA00004123"/>
    </source>
</evidence>
<comment type="catalytic activity">
    <reaction evidence="15">
        <text>L-lysyl-[protein] + acetyl-CoA = N(6)-acetyl-L-lysyl-[protein] + CoA + H(+)</text>
        <dbReference type="Rhea" id="RHEA:45948"/>
        <dbReference type="Rhea" id="RHEA-COMP:9752"/>
        <dbReference type="Rhea" id="RHEA-COMP:10731"/>
        <dbReference type="ChEBI" id="CHEBI:15378"/>
        <dbReference type="ChEBI" id="CHEBI:29969"/>
        <dbReference type="ChEBI" id="CHEBI:57287"/>
        <dbReference type="ChEBI" id="CHEBI:57288"/>
        <dbReference type="ChEBI" id="CHEBI:61930"/>
        <dbReference type="EC" id="2.3.1.48"/>
    </reaction>
</comment>
<keyword evidence="12 15" id="KW-0539">Nucleus</keyword>
<dbReference type="GO" id="GO:0003712">
    <property type="term" value="F:transcription coregulator activity"/>
    <property type="evidence" value="ECO:0007669"/>
    <property type="project" value="TreeGrafter"/>
</dbReference>
<evidence type="ECO:0000256" key="7">
    <source>
        <dbReference type="ARBA" id="ARBA00022833"/>
    </source>
</evidence>
<dbReference type="GO" id="GO:0140861">
    <property type="term" value="P:DNA repair-dependent chromatin remodeling"/>
    <property type="evidence" value="ECO:0007669"/>
    <property type="project" value="UniProtKB-ARBA"/>
</dbReference>
<dbReference type="FunFam" id="3.40.630.30:FF:000001">
    <property type="entry name" value="Histone acetyltransferase"/>
    <property type="match status" value="1"/>
</dbReference>
<dbReference type="GO" id="GO:0006357">
    <property type="term" value="P:regulation of transcription by RNA polymerase II"/>
    <property type="evidence" value="ECO:0007669"/>
    <property type="project" value="TreeGrafter"/>
</dbReference>
<feature type="region of interest" description="Disordered" evidence="16">
    <location>
        <begin position="1"/>
        <end position="73"/>
    </location>
</feature>
<dbReference type="FunFam" id="1.10.10.10:FF:000022">
    <property type="entry name" value="Histone acetyltransferase"/>
    <property type="match status" value="1"/>
</dbReference>
<dbReference type="InterPro" id="IPR002515">
    <property type="entry name" value="Znf_C2H2C"/>
</dbReference>
<evidence type="ECO:0000256" key="16">
    <source>
        <dbReference type="SAM" id="MobiDB-lite"/>
    </source>
</evidence>
<keyword evidence="5" id="KW-0479">Metal-binding</keyword>
<feature type="domain" description="PHD-type" evidence="17">
    <location>
        <begin position="78"/>
        <end position="137"/>
    </location>
</feature>
<dbReference type="SUPFAM" id="SSF57903">
    <property type="entry name" value="FYVE/PHD zinc finger"/>
    <property type="match status" value="2"/>
</dbReference>
<evidence type="ECO:0000256" key="10">
    <source>
        <dbReference type="ARBA" id="ARBA00023015"/>
    </source>
</evidence>
<keyword evidence="9" id="KW-0007">Acetylation</keyword>
<dbReference type="Pfam" id="PF00628">
    <property type="entry name" value="PHD"/>
    <property type="match status" value="1"/>
</dbReference>
<dbReference type="Gene3D" id="3.30.40.10">
    <property type="entry name" value="Zinc/RING finger domain, C3HC4 (zinc finger)"/>
    <property type="match status" value="1"/>
</dbReference>
<evidence type="ECO:0000256" key="4">
    <source>
        <dbReference type="ARBA" id="ARBA00022679"/>
    </source>
</evidence>
<sequence length="739" mass="83652">MPKRRRQLKSTSSEGSRSDESEVEPAPHVVTRGQSRREAVVPSVPSVPQTPPREASTEAEACSPSKRPRQLRTRLSSEPLCTVCSQSVLETRRSPPALLIACTECDTCAHPFCLGLSDEAAKVVTTYDWKCHRCRLCERCAKPEAASALFVLCKTCDRCFHQDCLPPQANRSYLDKCSKCSEGGEEAGPANGVAEPSPKGEEDSPPSTPKRPRVTRHMHRGRHRNQDECQNEPVAATPPKRPGAPSSPEAAHQSAGVNGEVTPPKRGRPKGKSQEGEGSPRKRPSPRGATRGGRSPANRHRILREMPAANGQCPREERAEDRCPLPGCDSKGHLSGKFATHGTLECCPLYHNTTAADCEEQCKARTRKKAERQQQYSRLSLKKAGQTPEQREKLQRLMEQRREKTSPRTRSRAGQNADREPDLSNLTPFYDLDMFREAQARAAEEMEDQRASLRWQRTGGIRTLEMGRYEMDVWYSSPYPEEYQCLAKLYLCEFCLKYMNSHTILRRHTAKCVWRHPPGDEIYRKGSVSFFEVDGAKNKAYCQNLCLLAKLFLDHKTLYFDVEPFLFYVMTEADAEGCHVVGYFSKEKNSFLNYNVSCILTLPPYQRQGFGRMLIDFSYLLSKVENKVGSPEKPLSDLGLISYRSYWKSVVLDYLRRFEGKELSIKDLSQETAISAYDIVSTLQSLGMLKYWKGKHLVLRNQVNTESLESLPAKSRKVRHDRALDPECLRWKPYALPNR</sequence>
<dbReference type="GO" id="GO:0010485">
    <property type="term" value="F:histone H4 acetyltransferase activity"/>
    <property type="evidence" value="ECO:0007669"/>
    <property type="project" value="TreeGrafter"/>
</dbReference>
<dbReference type="GO" id="GO:0008270">
    <property type="term" value="F:zinc ion binding"/>
    <property type="evidence" value="ECO:0007669"/>
    <property type="project" value="UniProtKB-KW"/>
</dbReference>
<dbReference type="SUPFAM" id="SSF55729">
    <property type="entry name" value="Acyl-CoA N-acyltransferases (Nat)"/>
    <property type="match status" value="1"/>
</dbReference>
<dbReference type="GO" id="GO:0010484">
    <property type="term" value="F:histone H3 acetyltransferase activity"/>
    <property type="evidence" value="ECO:0007669"/>
    <property type="project" value="TreeGrafter"/>
</dbReference>
<dbReference type="GO" id="GO:0040029">
    <property type="term" value="P:epigenetic regulation of gene expression"/>
    <property type="evidence" value="ECO:0007669"/>
    <property type="project" value="UniProtKB-ARBA"/>
</dbReference>
<evidence type="ECO:0000256" key="6">
    <source>
        <dbReference type="ARBA" id="ARBA00022771"/>
    </source>
</evidence>
<proteinExistence type="inferred from homology"/>
<dbReference type="CDD" id="cd15489">
    <property type="entry name" value="PHD_SF"/>
    <property type="match status" value="1"/>
</dbReference>
<evidence type="ECO:0000256" key="3">
    <source>
        <dbReference type="ARBA" id="ARBA00013184"/>
    </source>
</evidence>
<dbReference type="Pfam" id="PF17772">
    <property type="entry name" value="zf-MYST"/>
    <property type="match status" value="1"/>
</dbReference>
<dbReference type="InterPro" id="IPR002717">
    <property type="entry name" value="HAT_MYST-type"/>
</dbReference>
<dbReference type="Pfam" id="PF01853">
    <property type="entry name" value="MOZ_SAS"/>
    <property type="match status" value="1"/>
</dbReference>
<dbReference type="PROSITE" id="PS51726">
    <property type="entry name" value="MYST_HAT"/>
    <property type="match status" value="1"/>
</dbReference>
<keyword evidence="10" id="KW-0805">Transcription regulation</keyword>
<dbReference type="GO" id="GO:0036409">
    <property type="term" value="C:histone H3-K14 acetyltransferase complex"/>
    <property type="evidence" value="ECO:0007669"/>
    <property type="project" value="TreeGrafter"/>
</dbReference>
<dbReference type="Pfam" id="PF01530">
    <property type="entry name" value="zf-C2HC"/>
    <property type="match status" value="1"/>
</dbReference>
<feature type="active site" description="Proton donor/acceptor" evidence="13">
    <location>
        <position position="632"/>
    </location>
</feature>
<evidence type="ECO:0000256" key="9">
    <source>
        <dbReference type="ARBA" id="ARBA00022990"/>
    </source>
</evidence>
<keyword evidence="7" id="KW-0862">Zinc</keyword>
<dbReference type="EMBL" id="GIFC01018455">
    <property type="protein sequence ID" value="MXV00539.1"/>
    <property type="molecule type" value="Transcribed_RNA"/>
</dbReference>
<dbReference type="Gene3D" id="4.10.320.30">
    <property type="match status" value="1"/>
</dbReference>
<feature type="region of interest" description="Disordered" evidence="16">
    <location>
        <begin position="369"/>
        <end position="426"/>
    </location>
</feature>
<dbReference type="PANTHER" id="PTHR10615">
    <property type="entry name" value="HISTONE ACETYLTRANSFERASE"/>
    <property type="match status" value="1"/>
</dbReference>
<name>A0A6B0VH20_IXORI</name>
<evidence type="ECO:0000259" key="17">
    <source>
        <dbReference type="PROSITE" id="PS50016"/>
    </source>
</evidence>
<evidence type="ECO:0000313" key="19">
    <source>
        <dbReference type="EMBL" id="MXV00539.1"/>
    </source>
</evidence>
<dbReference type="EC" id="2.3.1.48" evidence="3 15"/>
<dbReference type="SMART" id="SM00249">
    <property type="entry name" value="PHD"/>
    <property type="match status" value="2"/>
</dbReference>
<evidence type="ECO:0000256" key="2">
    <source>
        <dbReference type="ARBA" id="ARBA00010107"/>
    </source>
</evidence>
<dbReference type="PROSITE" id="PS50016">
    <property type="entry name" value="ZF_PHD_2"/>
    <property type="match status" value="1"/>
</dbReference>
<dbReference type="InterPro" id="IPR013083">
    <property type="entry name" value="Znf_RING/FYVE/PHD"/>
</dbReference>
<dbReference type="PANTHER" id="PTHR10615:SF161">
    <property type="entry name" value="HISTONE ACETYLTRANSFERASE KAT7"/>
    <property type="match status" value="1"/>
</dbReference>
<keyword evidence="8" id="KW-0156">Chromatin regulator</keyword>
<feature type="compositionally biased region" description="Basic and acidic residues" evidence="16">
    <location>
        <begin position="389"/>
        <end position="406"/>
    </location>
</feature>
<evidence type="ECO:0000256" key="13">
    <source>
        <dbReference type="PIRSR" id="PIRSR602717-51"/>
    </source>
</evidence>
<feature type="domain" description="MYST-type HAT" evidence="18">
    <location>
        <begin position="456"/>
        <end position="733"/>
    </location>
</feature>
<dbReference type="InterPro" id="IPR050603">
    <property type="entry name" value="MYST_HAT"/>
</dbReference>
<keyword evidence="11" id="KW-0804">Transcription</keyword>
<accession>A0A6B0VH20</accession>
<dbReference type="InterPro" id="IPR019787">
    <property type="entry name" value="Znf_PHD-finger"/>
</dbReference>
<dbReference type="Gene3D" id="3.40.630.30">
    <property type="match status" value="1"/>
</dbReference>
<dbReference type="InterPro" id="IPR040706">
    <property type="entry name" value="Zf-MYST"/>
</dbReference>
<comment type="subcellular location">
    <subcellularLocation>
        <location evidence="1 15">Nucleus</location>
    </subcellularLocation>
</comment>
<evidence type="ECO:0000256" key="14">
    <source>
        <dbReference type="PROSITE-ProRule" id="PRU00146"/>
    </source>
</evidence>